<dbReference type="EC" id="6.1.1.21" evidence="11"/>
<dbReference type="InterPro" id="IPR004516">
    <property type="entry name" value="HisRS/HisZ"/>
</dbReference>
<dbReference type="PROSITE" id="PS50862">
    <property type="entry name" value="AA_TRNA_LIGASE_II"/>
    <property type="match status" value="1"/>
</dbReference>
<evidence type="ECO:0000256" key="3">
    <source>
        <dbReference type="ARBA" id="ARBA00011738"/>
    </source>
</evidence>
<evidence type="ECO:0000256" key="4">
    <source>
        <dbReference type="ARBA" id="ARBA00022490"/>
    </source>
</evidence>
<evidence type="ECO:0000313" key="13">
    <source>
        <dbReference type="EMBL" id="ALB22198.1"/>
    </source>
</evidence>
<dbReference type="InterPro" id="IPR036621">
    <property type="entry name" value="Anticodon-bd_dom_sf"/>
</dbReference>
<evidence type="ECO:0000256" key="6">
    <source>
        <dbReference type="ARBA" id="ARBA00022741"/>
    </source>
</evidence>
<gene>
    <name evidence="11" type="primary">hisS</name>
    <name evidence="13" type="ORF">KU39_1015</name>
</gene>
<accession>A0A1L6TAH3</accession>
<dbReference type="Pfam" id="PF03129">
    <property type="entry name" value="HGTP_anticodon"/>
    <property type="match status" value="1"/>
</dbReference>
<evidence type="ECO:0000256" key="9">
    <source>
        <dbReference type="ARBA" id="ARBA00023146"/>
    </source>
</evidence>
<evidence type="ECO:0000256" key="5">
    <source>
        <dbReference type="ARBA" id="ARBA00022598"/>
    </source>
</evidence>
<dbReference type="Gene3D" id="3.30.930.10">
    <property type="entry name" value="Bira Bifunctional Protein, Domain 2"/>
    <property type="match status" value="1"/>
</dbReference>
<dbReference type="SUPFAM" id="SSF52954">
    <property type="entry name" value="Class II aaRS ABD-related"/>
    <property type="match status" value="1"/>
</dbReference>
<keyword evidence="8 11" id="KW-0648">Protein biosynthesis</keyword>
<keyword evidence="6 11" id="KW-0547">Nucleotide-binding</keyword>
<feature type="binding site" evidence="12">
    <location>
        <position position="113"/>
    </location>
    <ligand>
        <name>L-histidine</name>
        <dbReference type="ChEBI" id="CHEBI:57595"/>
    </ligand>
</feature>
<feature type="binding site" evidence="12">
    <location>
        <position position="131"/>
    </location>
    <ligand>
        <name>L-histidine</name>
        <dbReference type="ChEBI" id="CHEBI:57595"/>
    </ligand>
</feature>
<dbReference type="EMBL" id="CP012508">
    <property type="protein sequence ID" value="ALB22198.1"/>
    <property type="molecule type" value="Genomic_DNA"/>
</dbReference>
<feature type="binding site" evidence="12">
    <location>
        <position position="259"/>
    </location>
    <ligand>
        <name>L-histidine</name>
        <dbReference type="ChEBI" id="CHEBI:57595"/>
    </ligand>
</feature>
<evidence type="ECO:0000256" key="11">
    <source>
        <dbReference type="HAMAP-Rule" id="MF_00127"/>
    </source>
</evidence>
<proteinExistence type="inferred from homology"/>
<organism evidence="13 14">
    <name type="scientific">Piscirickettsia salmonis</name>
    <dbReference type="NCBI Taxonomy" id="1238"/>
    <lineage>
        <taxon>Bacteria</taxon>
        <taxon>Pseudomonadati</taxon>
        <taxon>Pseudomonadota</taxon>
        <taxon>Gammaproteobacteria</taxon>
        <taxon>Thiotrichales</taxon>
        <taxon>Piscirickettsiaceae</taxon>
        <taxon>Piscirickettsia</taxon>
    </lineage>
</organism>
<reference evidence="13 14" key="1">
    <citation type="journal article" date="2014" name="Genome Announc.">
        <title>Comparative Genome Analysis of Two Isolates of the Fish Pathogen Piscirickettsia salmonis from Different Hosts Reveals Major Differences in Virulence-Associated Secretion Systems.</title>
        <authorList>
            <person name="Bohle H."/>
            <person name="Henriquez P."/>
            <person name="Grothusen H."/>
            <person name="Navas E."/>
            <person name="Sandoval A."/>
            <person name="Bustamante F."/>
            <person name="Bustos P."/>
            <person name="Mancilla M."/>
        </authorList>
    </citation>
    <scope>NUCLEOTIDE SEQUENCE [LARGE SCALE GENOMIC DNA]</scope>
    <source>
        <strain evidence="14">B1-32597</strain>
    </source>
</reference>
<feature type="binding site" evidence="12">
    <location>
        <position position="127"/>
    </location>
    <ligand>
        <name>L-histidine</name>
        <dbReference type="ChEBI" id="CHEBI:57595"/>
    </ligand>
</feature>
<comment type="subunit">
    <text evidence="3 11">Homodimer.</text>
</comment>
<evidence type="ECO:0000313" key="14">
    <source>
        <dbReference type="Proteomes" id="UP000029558"/>
    </source>
</evidence>
<dbReference type="CDD" id="cd00773">
    <property type="entry name" value="HisRS-like_core"/>
    <property type="match status" value="1"/>
</dbReference>
<keyword evidence="4 11" id="KW-0963">Cytoplasm</keyword>
<evidence type="ECO:0000256" key="1">
    <source>
        <dbReference type="ARBA" id="ARBA00004496"/>
    </source>
</evidence>
<dbReference type="GO" id="GO:0005737">
    <property type="term" value="C:cytoplasm"/>
    <property type="evidence" value="ECO:0007669"/>
    <property type="project" value="UniProtKB-SubCell"/>
</dbReference>
<dbReference type="InterPro" id="IPR004154">
    <property type="entry name" value="Anticodon-bd"/>
</dbReference>
<dbReference type="FunFam" id="3.30.930.10:FF:000005">
    <property type="entry name" value="Histidine--tRNA ligase"/>
    <property type="match status" value="1"/>
</dbReference>
<dbReference type="InterPro" id="IPR015807">
    <property type="entry name" value="His-tRNA-ligase"/>
</dbReference>
<dbReference type="PIRSF" id="PIRSF001549">
    <property type="entry name" value="His-tRNA_synth"/>
    <property type="match status" value="1"/>
</dbReference>
<feature type="binding site" evidence="12">
    <location>
        <begin position="263"/>
        <end position="264"/>
    </location>
    <ligand>
        <name>L-histidine</name>
        <dbReference type="ChEBI" id="CHEBI:57595"/>
    </ligand>
</feature>
<dbReference type="GO" id="GO:0005524">
    <property type="term" value="F:ATP binding"/>
    <property type="evidence" value="ECO:0007669"/>
    <property type="project" value="UniProtKB-UniRule"/>
</dbReference>
<comment type="subcellular location">
    <subcellularLocation>
        <location evidence="1 11">Cytoplasm</location>
    </subcellularLocation>
</comment>
<dbReference type="InterPro" id="IPR041715">
    <property type="entry name" value="HisRS-like_core"/>
</dbReference>
<keyword evidence="9 11" id="KW-0030">Aminoacyl-tRNA synthetase</keyword>
<dbReference type="SUPFAM" id="SSF55681">
    <property type="entry name" value="Class II aaRS and biotin synthetases"/>
    <property type="match status" value="1"/>
</dbReference>
<dbReference type="OrthoDB" id="9800814at2"/>
<dbReference type="HAMAP" id="MF_00127">
    <property type="entry name" value="His_tRNA_synth"/>
    <property type="match status" value="1"/>
</dbReference>
<dbReference type="PANTHER" id="PTHR43707">
    <property type="entry name" value="HISTIDYL-TRNA SYNTHETASE"/>
    <property type="match status" value="1"/>
</dbReference>
<name>A0A1L6TAH3_PISSA</name>
<evidence type="ECO:0000256" key="12">
    <source>
        <dbReference type="PIRSR" id="PIRSR001549-1"/>
    </source>
</evidence>
<dbReference type="Proteomes" id="UP000029558">
    <property type="component" value="Chromosome"/>
</dbReference>
<keyword evidence="7 11" id="KW-0067">ATP-binding</keyword>
<sequence length="425" mass="47930">MVKGIQAIRGMNDILPTESAYWQWLEVAVRDTVNAYGYQEIRFPIVEKTELFVRGIGEATDVVEKEMYTFEDKGGESITLRPEGTASCVRAALQHGLLYNQQQKLWYLGPMFRYERPQKGRYRQFHQFGVEVFGYCQAELDAEVILLSANLFKRVGVFDQLTLHINSLGTSAERLAHRVALVNYLKENQAVLDEDSQHRLAKNPLRILDSKNPLMQEMIAAAPRLLNYLGEESLAHFERLKELLAVAGLSYQVNPCLVRGLDYYSRTVFEWMTDRLGAQATVCAGGRYDGLVEQFGGKPTPAVGFGLGIERLLLLIETLGKRPEVLASPHIYCIATGKREMAQVVILAERLRSQLPDLRILSHGDQGSLKSQFKKADKSMAQLALIIGEDELAKECVTIKFLRELREQVSCAQGELMTTIETLLK</sequence>
<evidence type="ECO:0000256" key="2">
    <source>
        <dbReference type="ARBA" id="ARBA00008226"/>
    </source>
</evidence>
<dbReference type="Pfam" id="PF13393">
    <property type="entry name" value="tRNA-synt_His"/>
    <property type="match status" value="1"/>
</dbReference>
<dbReference type="RefSeq" id="WP_017376088.1">
    <property type="nucleotide sequence ID" value="NZ_CP012508.1"/>
</dbReference>
<dbReference type="NCBIfam" id="TIGR00442">
    <property type="entry name" value="hisS"/>
    <property type="match status" value="1"/>
</dbReference>
<dbReference type="GO" id="GO:0006427">
    <property type="term" value="P:histidyl-tRNA aminoacylation"/>
    <property type="evidence" value="ECO:0007669"/>
    <property type="project" value="UniProtKB-UniRule"/>
</dbReference>
<dbReference type="InterPro" id="IPR045864">
    <property type="entry name" value="aa-tRNA-synth_II/BPL/LPL"/>
</dbReference>
<comment type="similarity">
    <text evidence="2 11">Belongs to the class-II aminoacyl-tRNA synthetase family.</text>
</comment>
<evidence type="ECO:0000256" key="10">
    <source>
        <dbReference type="ARBA" id="ARBA00047639"/>
    </source>
</evidence>
<dbReference type="InterPro" id="IPR006195">
    <property type="entry name" value="aa-tRNA-synth_II"/>
</dbReference>
<dbReference type="Gene3D" id="3.40.50.800">
    <property type="entry name" value="Anticodon-binding domain"/>
    <property type="match status" value="1"/>
</dbReference>
<dbReference type="PANTHER" id="PTHR43707:SF1">
    <property type="entry name" value="HISTIDINE--TRNA LIGASE, MITOCHONDRIAL-RELATED"/>
    <property type="match status" value="1"/>
</dbReference>
<evidence type="ECO:0000256" key="8">
    <source>
        <dbReference type="ARBA" id="ARBA00022917"/>
    </source>
</evidence>
<evidence type="ECO:0000256" key="7">
    <source>
        <dbReference type="ARBA" id="ARBA00022840"/>
    </source>
</evidence>
<keyword evidence="5 11" id="KW-0436">Ligase</keyword>
<feature type="binding site" evidence="12">
    <location>
        <begin position="83"/>
        <end position="85"/>
    </location>
    <ligand>
        <name>L-histidine</name>
        <dbReference type="ChEBI" id="CHEBI:57595"/>
    </ligand>
</feature>
<protein>
    <recommendedName>
        <fullName evidence="11">Histidine--tRNA ligase</fullName>
        <ecNumber evidence="11">6.1.1.21</ecNumber>
    </recommendedName>
    <alternativeName>
        <fullName evidence="11">Histidyl-tRNA synthetase</fullName>
        <shortName evidence="11">HisRS</shortName>
    </alternativeName>
</protein>
<comment type="catalytic activity">
    <reaction evidence="10 11">
        <text>tRNA(His) + L-histidine + ATP = L-histidyl-tRNA(His) + AMP + diphosphate + H(+)</text>
        <dbReference type="Rhea" id="RHEA:17313"/>
        <dbReference type="Rhea" id="RHEA-COMP:9665"/>
        <dbReference type="Rhea" id="RHEA-COMP:9689"/>
        <dbReference type="ChEBI" id="CHEBI:15378"/>
        <dbReference type="ChEBI" id="CHEBI:30616"/>
        <dbReference type="ChEBI" id="CHEBI:33019"/>
        <dbReference type="ChEBI" id="CHEBI:57595"/>
        <dbReference type="ChEBI" id="CHEBI:78442"/>
        <dbReference type="ChEBI" id="CHEBI:78527"/>
        <dbReference type="ChEBI" id="CHEBI:456215"/>
        <dbReference type="EC" id="6.1.1.21"/>
    </reaction>
</comment>
<dbReference type="GO" id="GO:0004821">
    <property type="term" value="F:histidine-tRNA ligase activity"/>
    <property type="evidence" value="ECO:0007669"/>
    <property type="project" value="UniProtKB-UniRule"/>
</dbReference>
<dbReference type="AlphaFoldDB" id="A0A1L6TAH3"/>